<dbReference type="InterPro" id="IPR029000">
    <property type="entry name" value="Cyclophilin-like_dom_sf"/>
</dbReference>
<dbReference type="Gene3D" id="2.40.100.10">
    <property type="entry name" value="Cyclophilin-like"/>
    <property type="match status" value="1"/>
</dbReference>
<dbReference type="Gene3D" id="3.30.1360.40">
    <property type="match status" value="1"/>
</dbReference>
<reference evidence="5 6" key="1">
    <citation type="submission" date="2023-09" db="EMBL/GenBank/DDBJ databases">
        <authorList>
            <person name="Rey-Velasco X."/>
        </authorList>
    </citation>
    <scope>NUCLEOTIDE SEQUENCE [LARGE SCALE GENOMIC DNA]</scope>
    <source>
        <strain evidence="5 6">P050</strain>
    </source>
</reference>
<evidence type="ECO:0000256" key="1">
    <source>
        <dbReference type="ARBA" id="ARBA00022741"/>
    </source>
</evidence>
<evidence type="ECO:0000256" key="2">
    <source>
        <dbReference type="ARBA" id="ARBA00022801"/>
    </source>
</evidence>
<organism evidence="5 6">
    <name type="scientific">Urechidicola vernalis</name>
    <dbReference type="NCBI Taxonomy" id="3075600"/>
    <lineage>
        <taxon>Bacteria</taxon>
        <taxon>Pseudomonadati</taxon>
        <taxon>Bacteroidota</taxon>
        <taxon>Flavobacteriia</taxon>
        <taxon>Flavobacteriales</taxon>
        <taxon>Flavobacteriaceae</taxon>
        <taxon>Urechidicola</taxon>
    </lineage>
</organism>
<dbReference type="NCBIfam" id="TIGR00370">
    <property type="entry name" value="5-oxoprolinase subunit PxpB"/>
    <property type="match status" value="1"/>
</dbReference>
<evidence type="ECO:0000259" key="4">
    <source>
        <dbReference type="SMART" id="SM00796"/>
    </source>
</evidence>
<keyword evidence="1" id="KW-0547">Nucleotide-binding</keyword>
<dbReference type="PANTHER" id="PTHR34698">
    <property type="entry name" value="5-OXOPROLINASE SUBUNIT B"/>
    <property type="match status" value="1"/>
</dbReference>
<proteinExistence type="predicted"/>
<dbReference type="RefSeq" id="WP_311591738.1">
    <property type="nucleotide sequence ID" value="NZ_JAVRHV010000001.1"/>
</dbReference>
<feature type="domain" description="Carboxyltransferase" evidence="4">
    <location>
        <begin position="6"/>
        <end position="207"/>
    </location>
</feature>
<dbReference type="Pfam" id="PF02682">
    <property type="entry name" value="CT_C_D"/>
    <property type="match status" value="1"/>
</dbReference>
<dbReference type="SUPFAM" id="SSF160467">
    <property type="entry name" value="PH0987 N-terminal domain-like"/>
    <property type="match status" value="1"/>
</dbReference>
<keyword evidence="6" id="KW-1185">Reference proteome</keyword>
<comment type="caution">
    <text evidence="5">The sequence shown here is derived from an EMBL/GenBank/DDBJ whole genome shotgun (WGS) entry which is preliminary data.</text>
</comment>
<keyword evidence="2 5" id="KW-0378">Hydrolase</keyword>
<gene>
    <name evidence="5" type="primary">pxpB</name>
    <name evidence="5" type="ORF">RM519_01565</name>
</gene>
<evidence type="ECO:0000256" key="3">
    <source>
        <dbReference type="ARBA" id="ARBA00022840"/>
    </source>
</evidence>
<dbReference type="SMART" id="SM00796">
    <property type="entry name" value="AHS1"/>
    <property type="match status" value="1"/>
</dbReference>
<sequence length="241" mass="27269">MARFKIIFKKYGESAILIEWPKKIDESILADICNYSENLKAKNIKGITDINVVYASMLVSFNNQIIKASELVDALKVIYHNKYSITFFKAKTIEIPVCYDEEFGQDLNTFLQQKNMQKSEFTALHCETTYTVYGIGFLPGFLYLGGLHKKLFIPRKTTPNLKVLKGSVAIGGEQTGIYPQNSPGGWHIVGSTPLNLFNANSKLPTFLKAGDKVRFKSISKAEYDLIRIQITSNIYQFKEVV</sequence>
<protein>
    <submittedName>
        <fullName evidence="5">5-oxoprolinase subunit PxpB</fullName>
        <ecNumber evidence="5">3.5.2.9</ecNumber>
    </submittedName>
</protein>
<dbReference type="PANTHER" id="PTHR34698:SF2">
    <property type="entry name" value="5-OXOPROLINASE SUBUNIT B"/>
    <property type="match status" value="1"/>
</dbReference>
<dbReference type="InterPro" id="IPR003833">
    <property type="entry name" value="CT_C_D"/>
</dbReference>
<dbReference type="Proteomes" id="UP001252186">
    <property type="component" value="Unassembled WGS sequence"/>
</dbReference>
<dbReference type="GO" id="GO:0017168">
    <property type="term" value="F:5-oxoprolinase (ATP-hydrolyzing) activity"/>
    <property type="evidence" value="ECO:0007669"/>
    <property type="project" value="UniProtKB-EC"/>
</dbReference>
<name>A0ABU2Y286_9FLAO</name>
<dbReference type="EC" id="3.5.2.9" evidence="5"/>
<keyword evidence="3" id="KW-0067">ATP-binding</keyword>
<evidence type="ECO:0000313" key="5">
    <source>
        <dbReference type="EMBL" id="MDT0551921.1"/>
    </source>
</evidence>
<dbReference type="SUPFAM" id="SSF50891">
    <property type="entry name" value="Cyclophilin-like"/>
    <property type="match status" value="1"/>
</dbReference>
<dbReference type="EMBL" id="JAVRHV010000001">
    <property type="protein sequence ID" value="MDT0551921.1"/>
    <property type="molecule type" value="Genomic_DNA"/>
</dbReference>
<accession>A0ABU2Y286</accession>
<evidence type="ECO:0000313" key="6">
    <source>
        <dbReference type="Proteomes" id="UP001252186"/>
    </source>
</evidence>
<dbReference type="InterPro" id="IPR010016">
    <property type="entry name" value="PxpB"/>
</dbReference>